<protein>
    <submittedName>
        <fullName evidence="2">Acyl carrier protein</fullName>
    </submittedName>
    <submittedName>
        <fullName evidence="1">Putative peptidyl carrier protein</fullName>
    </submittedName>
</protein>
<proteinExistence type="predicted"/>
<evidence type="ECO:0000313" key="1">
    <source>
        <dbReference type="EMBL" id="ABB69079.1"/>
    </source>
</evidence>
<dbReference type="SUPFAM" id="SSF47336">
    <property type="entry name" value="ACP-like"/>
    <property type="match status" value="1"/>
</dbReference>
<dbReference type="InterPro" id="IPR036736">
    <property type="entry name" value="ACP-like_sf"/>
</dbReference>
<dbReference type="OrthoDB" id="5877692at2"/>
<accession>Q2S9J4</accession>
<keyword evidence="3" id="KW-1185">Reference proteome</keyword>
<dbReference type="RefSeq" id="WP_011399738.1">
    <property type="nucleotide sequence ID" value="NC_007645.1"/>
</dbReference>
<name>Q2S9J4_HAHCH</name>
<dbReference type="Gene3D" id="1.10.1200.10">
    <property type="entry name" value="ACP-like"/>
    <property type="match status" value="1"/>
</dbReference>
<dbReference type="EMBL" id="CP000155">
    <property type="protein sequence ID" value="ABC32680.1"/>
    <property type="molecule type" value="Genomic_DNA"/>
</dbReference>
<dbReference type="EMBL" id="DQ266254">
    <property type="protein sequence ID" value="ABB69079.1"/>
    <property type="molecule type" value="Genomic_DNA"/>
</dbReference>
<evidence type="ECO:0000313" key="3">
    <source>
        <dbReference type="Proteomes" id="UP000000238"/>
    </source>
</evidence>
<dbReference type="eggNOG" id="COG0236">
    <property type="taxonomic scope" value="Bacteria"/>
</dbReference>
<organism evidence="2 3">
    <name type="scientific">Hahella chejuensis (strain KCTC 2396)</name>
    <dbReference type="NCBI Taxonomy" id="349521"/>
    <lineage>
        <taxon>Bacteria</taxon>
        <taxon>Pseudomonadati</taxon>
        <taxon>Pseudomonadota</taxon>
        <taxon>Gammaproteobacteria</taxon>
        <taxon>Oceanospirillales</taxon>
        <taxon>Hahellaceae</taxon>
        <taxon>Hahella</taxon>
    </lineage>
</organism>
<reference evidence="2 3" key="1">
    <citation type="journal article" date="2005" name="Nucleic Acids Res.">
        <title>Genomic blueprint of Hahella chejuensis, a marine microbe producing an algicidal agent.</title>
        <authorList>
            <person name="Jeong H."/>
            <person name="Yim J.H."/>
            <person name="Lee C."/>
            <person name="Choi S.-H."/>
            <person name="Park Y.K."/>
            <person name="Yoon S.H."/>
            <person name="Hur C.-G."/>
            <person name="Kang H.-Y."/>
            <person name="Kim D."/>
            <person name="Lee H.H."/>
            <person name="Park K.H."/>
            <person name="Park S.-H."/>
            <person name="Park H.-S."/>
            <person name="Lee H.K."/>
            <person name="Oh T.K."/>
            <person name="Kim J.F."/>
        </authorList>
    </citation>
    <scope>NUCLEOTIDE SEQUENCE [LARGE SCALE GENOMIC DNA]</scope>
    <source>
        <strain evidence="2 3">KCTC 2396</strain>
    </source>
</reference>
<dbReference type="STRING" id="349521.HCH_06030"/>
<dbReference type="AlphaFoldDB" id="Q2S9J4"/>
<dbReference type="KEGG" id="hch:HCH_06030"/>
<dbReference type="HOGENOM" id="CLU_108696_16_2_6"/>
<dbReference type="Proteomes" id="UP000000238">
    <property type="component" value="Chromosome"/>
</dbReference>
<sequence>MLENTLLTYISENYLGSDDEGFNADTPILELNIIDSGSLFDLVDLLRRETGASIPLNQVTPGNFASVRKMVDLVTRLQQH</sequence>
<gene>
    <name evidence="1" type="primary">hapG</name>
    <name evidence="2" type="ordered locus">HCH_06030</name>
</gene>
<evidence type="ECO:0000313" key="2">
    <source>
        <dbReference type="EMBL" id="ABC32680.1"/>
    </source>
</evidence>
<reference evidence="1" key="2">
    <citation type="submission" date="2005-10" db="EMBL/GenBank/DDBJ databases">
        <title>Hahella chejuensis KCTC 2396 prodigiosin biosynthesis gene cluster.</title>
        <authorList>
            <person name="Kim J.F."/>
            <person name="Jeong H."/>
            <person name="Park Y."/>
            <person name="Kim D."/>
        </authorList>
    </citation>
    <scope>NUCLEOTIDE SEQUENCE</scope>
    <source>
        <strain evidence="1">KCTC 2396</strain>
    </source>
</reference>